<gene>
    <name evidence="1" type="ORF">IZT61_12275</name>
</gene>
<protein>
    <submittedName>
        <fullName evidence="1">Uncharacterized protein</fullName>
    </submittedName>
</protein>
<proteinExistence type="predicted"/>
<dbReference type="Proteomes" id="UP000594759">
    <property type="component" value="Chromosome"/>
</dbReference>
<dbReference type="KEGG" id="pex:IZT61_12275"/>
<accession>A0A7U3Q3L2</accession>
<name>A0A7U3Q3L2_9SPHI</name>
<dbReference type="AlphaFoldDB" id="A0A7U3Q3L2"/>
<dbReference type="RefSeq" id="WP_196097199.1">
    <property type="nucleotide sequence ID" value="NZ_CP064939.1"/>
</dbReference>
<sequence length="257" mass="29815">MEELTKKVLEELKRFDEFNDTQVLQQHYKAVLDAYIVGNYPMGFEGETLMCSIHEVCSDDNSHNCVGCNLQEQSSLIIRFLSGYASFASEHAVSIHFHMLLYLLAERYNQYIEMMDIPIAAKSRHFKIFQKVIHWANFIKHPKAFVLVHHPQYFIDGIDTDPQRQKERIHEARENKHLIDDSFVSEYYAGSEHNGKLMTALAKKENVIVLFPDPLQLIESFVKAQQEFVSLIVDNKVFREIITNKANLRASFSQSEA</sequence>
<keyword evidence="2" id="KW-1185">Reference proteome</keyword>
<dbReference type="EMBL" id="CP064939">
    <property type="protein sequence ID" value="QPH37887.1"/>
    <property type="molecule type" value="Genomic_DNA"/>
</dbReference>
<evidence type="ECO:0000313" key="2">
    <source>
        <dbReference type="Proteomes" id="UP000594759"/>
    </source>
</evidence>
<organism evidence="1 2">
    <name type="scientific">Pedobacter endophyticus</name>
    <dbReference type="NCBI Taxonomy" id="2789740"/>
    <lineage>
        <taxon>Bacteria</taxon>
        <taxon>Pseudomonadati</taxon>
        <taxon>Bacteroidota</taxon>
        <taxon>Sphingobacteriia</taxon>
        <taxon>Sphingobacteriales</taxon>
        <taxon>Sphingobacteriaceae</taxon>
        <taxon>Pedobacter</taxon>
    </lineage>
</organism>
<reference evidence="1 2" key="1">
    <citation type="submission" date="2020-11" db="EMBL/GenBank/DDBJ databases">
        <title>Pedobacter endophytica, an endophytic bacteria isolated form Carex pumila.</title>
        <authorList>
            <person name="Peng Y."/>
            <person name="Jiang L."/>
            <person name="Lee J."/>
        </authorList>
    </citation>
    <scope>NUCLEOTIDE SEQUENCE [LARGE SCALE GENOMIC DNA]</scope>
    <source>
        <strain evidence="1 2">JBR3-12</strain>
    </source>
</reference>
<evidence type="ECO:0000313" key="1">
    <source>
        <dbReference type="EMBL" id="QPH37887.1"/>
    </source>
</evidence>